<dbReference type="Pfam" id="PF18052">
    <property type="entry name" value="Rx_N"/>
    <property type="match status" value="1"/>
</dbReference>
<dbReference type="GO" id="GO:0006952">
    <property type="term" value="P:defense response"/>
    <property type="evidence" value="ECO:0007669"/>
    <property type="project" value="UniProtKB-KW"/>
</dbReference>
<proteinExistence type="predicted"/>
<keyword evidence="2" id="KW-0547">Nucleotide-binding</keyword>
<name>A0A9Q0K6K7_9MAGN</name>
<evidence type="ECO:0000313" key="6">
    <source>
        <dbReference type="Proteomes" id="UP001141806"/>
    </source>
</evidence>
<keyword evidence="3" id="KW-0611">Plant defense</keyword>
<dbReference type="OrthoDB" id="1933539at2759"/>
<dbReference type="Proteomes" id="UP001141806">
    <property type="component" value="Unassembled WGS sequence"/>
</dbReference>
<keyword evidence="6" id="KW-1185">Reference proteome</keyword>
<evidence type="ECO:0000259" key="4">
    <source>
        <dbReference type="Pfam" id="PF18052"/>
    </source>
</evidence>
<dbReference type="AlphaFoldDB" id="A0A9Q0K6K7"/>
<protein>
    <recommendedName>
        <fullName evidence="4">Disease resistance N-terminal domain-containing protein</fullName>
    </recommendedName>
</protein>
<comment type="caution">
    <text evidence="5">The sequence shown here is derived from an EMBL/GenBank/DDBJ whole genome shotgun (WGS) entry which is preliminary data.</text>
</comment>
<accession>A0A9Q0K6K7</accession>
<dbReference type="EMBL" id="JAMYWD010000008">
    <property type="protein sequence ID" value="KAJ4964085.1"/>
    <property type="molecule type" value="Genomic_DNA"/>
</dbReference>
<dbReference type="Gene3D" id="1.20.5.4130">
    <property type="match status" value="1"/>
</dbReference>
<dbReference type="GO" id="GO:0000166">
    <property type="term" value="F:nucleotide binding"/>
    <property type="evidence" value="ECO:0007669"/>
    <property type="project" value="UniProtKB-KW"/>
</dbReference>
<evidence type="ECO:0000313" key="5">
    <source>
        <dbReference type="EMBL" id="KAJ4964085.1"/>
    </source>
</evidence>
<keyword evidence="1" id="KW-0677">Repeat</keyword>
<evidence type="ECO:0000256" key="1">
    <source>
        <dbReference type="ARBA" id="ARBA00022737"/>
    </source>
</evidence>
<evidence type="ECO:0000256" key="2">
    <source>
        <dbReference type="ARBA" id="ARBA00022741"/>
    </source>
</evidence>
<evidence type="ECO:0000256" key="3">
    <source>
        <dbReference type="ARBA" id="ARBA00022821"/>
    </source>
</evidence>
<feature type="domain" description="Disease resistance N-terminal" evidence="4">
    <location>
        <begin position="20"/>
        <end position="89"/>
    </location>
</feature>
<dbReference type="InterPro" id="IPR041118">
    <property type="entry name" value="Rx_N"/>
</dbReference>
<organism evidence="5 6">
    <name type="scientific">Protea cynaroides</name>
    <dbReference type="NCBI Taxonomy" id="273540"/>
    <lineage>
        <taxon>Eukaryota</taxon>
        <taxon>Viridiplantae</taxon>
        <taxon>Streptophyta</taxon>
        <taxon>Embryophyta</taxon>
        <taxon>Tracheophyta</taxon>
        <taxon>Spermatophyta</taxon>
        <taxon>Magnoliopsida</taxon>
        <taxon>Proteales</taxon>
        <taxon>Proteaceae</taxon>
        <taxon>Protea</taxon>
    </lineage>
</organism>
<reference evidence="5" key="1">
    <citation type="journal article" date="2023" name="Plant J.">
        <title>The genome of the king protea, Protea cynaroides.</title>
        <authorList>
            <person name="Chang J."/>
            <person name="Duong T.A."/>
            <person name="Schoeman C."/>
            <person name="Ma X."/>
            <person name="Roodt D."/>
            <person name="Barker N."/>
            <person name="Li Z."/>
            <person name="Van de Peer Y."/>
            <person name="Mizrachi E."/>
        </authorList>
    </citation>
    <scope>NUCLEOTIDE SEQUENCE</scope>
    <source>
        <tissue evidence="5">Young leaves</tissue>
    </source>
</reference>
<gene>
    <name evidence="5" type="ORF">NE237_024024</name>
</gene>
<sequence length="110" mass="12720">MQLFFELYFRISTPYFKLGEFGLIWGVNGEMKRLSSALLSIRDVVEDAEVKQFKDKAIRGWLKKLKDVAYDADDILDERTAKALQLEARMRNCSNQLMMFGMKIKTSGIS</sequence>